<evidence type="ECO:0000313" key="1">
    <source>
        <dbReference type="EMBL" id="KKZ12707.1"/>
    </source>
</evidence>
<evidence type="ECO:0008006" key="3">
    <source>
        <dbReference type="Google" id="ProtNLM"/>
    </source>
</evidence>
<dbReference type="EMBL" id="JXQG01000013">
    <property type="protein sequence ID" value="KKZ12707.1"/>
    <property type="molecule type" value="Genomic_DNA"/>
</dbReference>
<organism evidence="1 2">
    <name type="scientific">Candidatus Synechococcus spongiarum SP3</name>
    <dbReference type="NCBI Taxonomy" id="1604020"/>
    <lineage>
        <taxon>Bacteria</taxon>
        <taxon>Bacillati</taxon>
        <taxon>Cyanobacteriota</taxon>
        <taxon>Cyanophyceae</taxon>
        <taxon>Synechococcales</taxon>
        <taxon>Synechococcaceae</taxon>
        <taxon>Synechococcus</taxon>
    </lineage>
</organism>
<gene>
    <name evidence="1" type="ORF">TE42_03285</name>
</gene>
<dbReference type="PATRIC" id="fig|1604020.3.peg.2407"/>
<protein>
    <recommendedName>
        <fullName evidence="3">SbsA Ig-like domain-containing protein</fullName>
    </recommendedName>
</protein>
<proteinExistence type="predicted"/>
<sequence>MNNGEDDSAGTCTMTINVASVPDATGAVVTTAAPKELVLTFDEAVDSGSLPGTGAFDVKINGGNRLDLSSVHLDNTDATSATRLKLGLPHALTAVDMNVTIDYAMPGDRHSRLQNAVGKEVGLSA</sequence>
<evidence type="ECO:0000313" key="2">
    <source>
        <dbReference type="Proteomes" id="UP000035067"/>
    </source>
</evidence>
<reference evidence="1 2" key="1">
    <citation type="submission" date="2015-01" db="EMBL/GenBank/DDBJ databases">
        <title>Lifestyle Evolution in Cyanobacterial Symbionts of Sponges.</title>
        <authorList>
            <person name="Burgsdorf I."/>
            <person name="Slaby B.M."/>
            <person name="Handley K.M."/>
            <person name="Haber M."/>
            <person name="Blom J."/>
            <person name="Marshall C.W."/>
            <person name="Gilbert J.A."/>
            <person name="Hentschel U."/>
            <person name="Steindler L."/>
        </authorList>
    </citation>
    <scope>NUCLEOTIDE SEQUENCE [LARGE SCALE GENOMIC DNA]</scope>
    <source>
        <strain evidence="1">SP3</strain>
    </source>
</reference>
<dbReference type="AlphaFoldDB" id="A0A0G2J579"/>
<dbReference type="Proteomes" id="UP000035067">
    <property type="component" value="Unassembled WGS sequence"/>
</dbReference>
<name>A0A0G2J579_9SYNE</name>
<accession>A0A0G2J579</accession>
<comment type="caution">
    <text evidence="1">The sequence shown here is derived from an EMBL/GenBank/DDBJ whole genome shotgun (WGS) entry which is preliminary data.</text>
</comment>